<protein>
    <submittedName>
        <fullName evidence="2">Uncharacterized protein</fullName>
    </submittedName>
</protein>
<dbReference type="EMBL" id="JBBPHU010000011">
    <property type="protein sequence ID" value="KAK7512044.1"/>
    <property type="molecule type" value="Genomic_DNA"/>
</dbReference>
<dbReference type="Proteomes" id="UP001363622">
    <property type="component" value="Unassembled WGS sequence"/>
</dbReference>
<name>A0ABR1KHK7_9PEZI</name>
<feature type="compositionally biased region" description="Low complexity" evidence="1">
    <location>
        <begin position="227"/>
        <end position="240"/>
    </location>
</feature>
<reference evidence="2 3" key="1">
    <citation type="submission" date="2024-04" db="EMBL/GenBank/DDBJ databases">
        <title>Phyllosticta paracitricarpa is synonymous to the EU quarantine fungus P. citricarpa based on phylogenomic analyses.</title>
        <authorList>
            <consortium name="Lawrence Berkeley National Laboratory"/>
            <person name="Van Ingen-Buijs V.A."/>
            <person name="Van Westerhoven A.C."/>
            <person name="Haridas S."/>
            <person name="Skiadas P."/>
            <person name="Martin F."/>
            <person name="Groenewald J.Z."/>
            <person name="Crous P.W."/>
            <person name="Seidl M.F."/>
        </authorList>
    </citation>
    <scope>NUCLEOTIDE SEQUENCE [LARGE SCALE GENOMIC DNA]</scope>
    <source>
        <strain evidence="2 3">CBS 123371</strain>
    </source>
</reference>
<proteinExistence type="predicted"/>
<evidence type="ECO:0000256" key="1">
    <source>
        <dbReference type="SAM" id="MobiDB-lite"/>
    </source>
</evidence>
<keyword evidence="3" id="KW-1185">Reference proteome</keyword>
<evidence type="ECO:0000313" key="3">
    <source>
        <dbReference type="Proteomes" id="UP001363622"/>
    </source>
</evidence>
<organism evidence="2 3">
    <name type="scientific">Phyllosticta citriasiana</name>
    <dbReference type="NCBI Taxonomy" id="595635"/>
    <lineage>
        <taxon>Eukaryota</taxon>
        <taxon>Fungi</taxon>
        <taxon>Dikarya</taxon>
        <taxon>Ascomycota</taxon>
        <taxon>Pezizomycotina</taxon>
        <taxon>Dothideomycetes</taxon>
        <taxon>Dothideomycetes incertae sedis</taxon>
        <taxon>Botryosphaeriales</taxon>
        <taxon>Phyllostictaceae</taxon>
        <taxon>Phyllosticta</taxon>
    </lineage>
</organism>
<feature type="region of interest" description="Disordered" evidence="1">
    <location>
        <begin position="207"/>
        <end position="348"/>
    </location>
</feature>
<feature type="compositionally biased region" description="Low complexity" evidence="1">
    <location>
        <begin position="317"/>
        <end position="331"/>
    </location>
</feature>
<gene>
    <name evidence="2" type="ORF">IWZ03DRAFT_50523</name>
</gene>
<accession>A0ABR1KHK7</accession>
<evidence type="ECO:0000313" key="2">
    <source>
        <dbReference type="EMBL" id="KAK7512044.1"/>
    </source>
</evidence>
<sequence length="348" mass="38805">MPKPPNELLQADPLKYLKTFLVLLRPSRLREPEQDYSPIESDLISTEDRKQAIAWVSRKLINIMNENAELERQVKNQGPRRTKVLGSEVYQSITLRKMREEEWHGSDFLFCLTEAMKRLPKEEIKNTRFMLRLGRSPLNGVAARCAADTTSELGLSLREWINARCVNGNGSRMNLLCKPIDDAEMRDHALALNSAPLPPIRSASASARVPIPQPPYQAPQKQKQKQKLQPQPQPKSKQQAPLPPPPSKNKGKGKKRPFLNSDDGDSGDHASDSDYAQPARKKTATATSTPKSRVKTNAKAVNTKQQKQQKQQKQRTGPAGPAAARHGGSPATPAGKQIRVKEEVWSSI</sequence>
<feature type="compositionally biased region" description="Basic and acidic residues" evidence="1">
    <location>
        <begin position="339"/>
        <end position="348"/>
    </location>
</feature>
<comment type="caution">
    <text evidence="2">The sequence shown here is derived from an EMBL/GenBank/DDBJ whole genome shotgun (WGS) entry which is preliminary data.</text>
</comment>